<dbReference type="RefSeq" id="XP_002949236.1">
    <property type="nucleotide sequence ID" value="XM_002949190.1"/>
</dbReference>
<sequence>MPPYRDIYANSKKYATLMQPVSDAIHQFEGDRPSIGQVLKVQRALDAHFAEFDKQNPDMMVKPRGNKEAVGVQSVYEQRRGSTLSNALVPLAHALDPINFVQLNGGDNWFPPFHELSKEERKDARKLAAEVYAGNGEGATEEDRRADKEMLSEWGTLALMGVPDDCKEHMEVLTARKTVESKAGNSTTVSVQIAGIEARLMFWSQHMSVQYPALANVADRVLRMHTTTCAAERNWSLWGNIFSKARNRLAQERAEKLIYIRQNDDSNKGKGSRLSDEEVVMTLLAAEDEKSARV</sequence>
<gene>
    <name evidence="2" type="ORF">VOLCADRAFT_89481</name>
</gene>
<dbReference type="InterPro" id="IPR012337">
    <property type="entry name" value="RNaseH-like_sf"/>
</dbReference>
<dbReference type="GeneID" id="9623941"/>
<evidence type="ECO:0000313" key="2">
    <source>
        <dbReference type="EMBL" id="EFJ49729.1"/>
    </source>
</evidence>
<dbReference type="InterPro" id="IPR008906">
    <property type="entry name" value="HATC_C_dom"/>
</dbReference>
<dbReference type="SUPFAM" id="SSF53098">
    <property type="entry name" value="Ribonuclease H-like"/>
    <property type="match status" value="1"/>
</dbReference>
<dbReference type="Pfam" id="PF05699">
    <property type="entry name" value="Dimer_Tnp_hAT"/>
    <property type="match status" value="1"/>
</dbReference>
<name>D8TRY3_VOLCA</name>
<dbReference type="AlphaFoldDB" id="D8TRY3"/>
<dbReference type="STRING" id="3068.D8TRY3"/>
<dbReference type="Proteomes" id="UP000001058">
    <property type="component" value="Unassembled WGS sequence"/>
</dbReference>
<protein>
    <recommendedName>
        <fullName evidence="1">HAT C-terminal dimerisation domain-containing protein</fullName>
    </recommendedName>
</protein>
<evidence type="ECO:0000313" key="3">
    <source>
        <dbReference type="Proteomes" id="UP000001058"/>
    </source>
</evidence>
<accession>D8TRY3</accession>
<dbReference type="EMBL" id="GL378334">
    <property type="protein sequence ID" value="EFJ49729.1"/>
    <property type="molecule type" value="Genomic_DNA"/>
</dbReference>
<reference evidence="2 3" key="1">
    <citation type="journal article" date="2010" name="Science">
        <title>Genomic analysis of organismal complexity in the multicellular green alga Volvox carteri.</title>
        <authorList>
            <person name="Prochnik S.E."/>
            <person name="Umen J."/>
            <person name="Nedelcu A.M."/>
            <person name="Hallmann A."/>
            <person name="Miller S.M."/>
            <person name="Nishii I."/>
            <person name="Ferris P."/>
            <person name="Kuo A."/>
            <person name="Mitros T."/>
            <person name="Fritz-Laylin L.K."/>
            <person name="Hellsten U."/>
            <person name="Chapman J."/>
            <person name="Simakov O."/>
            <person name="Rensing S.A."/>
            <person name="Terry A."/>
            <person name="Pangilinan J."/>
            <person name="Kapitonov V."/>
            <person name="Jurka J."/>
            <person name="Salamov A."/>
            <person name="Shapiro H."/>
            <person name="Schmutz J."/>
            <person name="Grimwood J."/>
            <person name="Lindquist E."/>
            <person name="Lucas S."/>
            <person name="Grigoriev I.V."/>
            <person name="Schmitt R."/>
            <person name="Kirk D."/>
            <person name="Rokhsar D.S."/>
        </authorList>
    </citation>
    <scope>NUCLEOTIDE SEQUENCE [LARGE SCALE GENOMIC DNA]</scope>
    <source>
        <strain evidence="3">f. Nagariensis / Eve</strain>
    </source>
</reference>
<proteinExistence type="predicted"/>
<dbReference type="KEGG" id="vcn:VOLCADRAFT_89481"/>
<dbReference type="InParanoid" id="D8TRY3"/>
<dbReference type="OrthoDB" id="549304at2759"/>
<dbReference type="GO" id="GO:0046983">
    <property type="term" value="F:protein dimerization activity"/>
    <property type="evidence" value="ECO:0007669"/>
    <property type="project" value="InterPro"/>
</dbReference>
<evidence type="ECO:0000259" key="1">
    <source>
        <dbReference type="Pfam" id="PF05699"/>
    </source>
</evidence>
<feature type="domain" description="HAT C-terminal dimerisation" evidence="1">
    <location>
        <begin position="201"/>
        <end position="263"/>
    </location>
</feature>
<keyword evidence="3" id="KW-1185">Reference proteome</keyword>
<organism evidence="3">
    <name type="scientific">Volvox carteri f. nagariensis</name>
    <dbReference type="NCBI Taxonomy" id="3068"/>
    <lineage>
        <taxon>Eukaryota</taxon>
        <taxon>Viridiplantae</taxon>
        <taxon>Chlorophyta</taxon>
        <taxon>core chlorophytes</taxon>
        <taxon>Chlorophyceae</taxon>
        <taxon>CS clade</taxon>
        <taxon>Chlamydomonadales</taxon>
        <taxon>Volvocaceae</taxon>
        <taxon>Volvox</taxon>
    </lineage>
</organism>